<dbReference type="STRING" id="29139.ENSVURP00010018350"/>
<dbReference type="InterPro" id="IPR035892">
    <property type="entry name" value="C2_domain_sf"/>
</dbReference>
<dbReference type="OMA" id="PHCDPRH"/>
<protein>
    <recommendedName>
        <fullName evidence="2">C2 domain-containing protein</fullName>
    </recommendedName>
</protein>
<dbReference type="RefSeq" id="XP_027717335.1">
    <property type="nucleotide sequence ID" value="XM_027861534.1"/>
</dbReference>
<dbReference type="PROSITE" id="PS50004">
    <property type="entry name" value="C2"/>
    <property type="match status" value="1"/>
</dbReference>
<feature type="region of interest" description="Disordered" evidence="1">
    <location>
        <begin position="148"/>
        <end position="198"/>
    </location>
</feature>
<dbReference type="InterPro" id="IPR000008">
    <property type="entry name" value="C2_dom"/>
</dbReference>
<evidence type="ECO:0000313" key="5">
    <source>
        <dbReference type="Proteomes" id="UP000314987"/>
    </source>
</evidence>
<reference evidence="5" key="1">
    <citation type="submission" date="2018-12" db="EMBL/GenBank/DDBJ databases">
        <authorList>
            <person name="Yazar S."/>
        </authorList>
    </citation>
    <scope>NUCLEOTIDE SEQUENCE [LARGE SCALE GENOMIC DNA]</scope>
</reference>
<dbReference type="SUPFAM" id="SSF49562">
    <property type="entry name" value="C2 domain (Calcium/lipid-binding domain, CaLB)"/>
    <property type="match status" value="1"/>
</dbReference>
<proteinExistence type="predicted"/>
<feature type="region of interest" description="Disordered" evidence="1">
    <location>
        <begin position="53"/>
        <end position="72"/>
    </location>
</feature>
<dbReference type="Gene3D" id="2.60.40.150">
    <property type="entry name" value="C2 domain"/>
    <property type="match status" value="1"/>
</dbReference>
<evidence type="ECO:0000313" key="3">
    <source>
        <dbReference type="Ensembl" id="ENSVURP00010018350.1"/>
    </source>
</evidence>
<dbReference type="AlphaFoldDB" id="A0A4X2LFH2"/>
<dbReference type="SMART" id="SM00239">
    <property type="entry name" value="C2"/>
    <property type="match status" value="1"/>
</dbReference>
<dbReference type="GeneTree" id="ENSGT00940000163537"/>
<dbReference type="Ensembl" id="ENSVURT00010025812.1">
    <property type="protein sequence ID" value="ENSVURP00010022678.1"/>
    <property type="gene ID" value="ENSVURG00010017391.1"/>
</dbReference>
<evidence type="ECO:0000313" key="4">
    <source>
        <dbReference type="Ensembl" id="ENSVURP00010022678.1"/>
    </source>
</evidence>
<dbReference type="CDD" id="cd00030">
    <property type="entry name" value="C2"/>
    <property type="match status" value="1"/>
</dbReference>
<gene>
    <name evidence="4" type="primary">LOC114042808</name>
    <name evidence="3" type="synonym">LOC114042810</name>
</gene>
<dbReference type="InterPro" id="IPR043549">
    <property type="entry name" value="C2C4C/C2C4D"/>
</dbReference>
<sequence>MWLLEKAGYKGERVKPGTPWRPHILFPRRKPPGTYSSACPNVLTPDRIPQFFIPPRLPDMGGSEPGTERETGWTRGQELHGTCSLPHLAGREGWSFLLESPHTRRRESLFHMAPVTSALEEPPIKSRLHLSTPDLRLCLALESDVASSPDSSPFSSPQPGPARPHLGSPRLHLSRPGFPSPIEEGSANASPHAGHHLGPPTPPLFHLDFLCCQLQVTKESVVSLEPRGGQLRLSAEYQTGLGQLRLRLISAEGLPRGRVGPKGSSGCCIIFRLRPGSWPQGRSRVVKCSSNPIFNEDFFFEGLKPSDLATHSLKAKVLDKGAGLRRDVLLGECEAPLVSLLPA</sequence>
<accession>A0A4X2LFH2</accession>
<dbReference type="Pfam" id="PF00168">
    <property type="entry name" value="C2"/>
    <property type="match status" value="1"/>
</dbReference>
<evidence type="ECO:0000256" key="1">
    <source>
        <dbReference type="SAM" id="MobiDB-lite"/>
    </source>
</evidence>
<dbReference type="Ensembl" id="ENSVURT00010020867.1">
    <property type="protein sequence ID" value="ENSVURP00010018350.1"/>
    <property type="gene ID" value="ENSVURG00010014005.1"/>
</dbReference>
<dbReference type="GeneID" id="114042808"/>
<reference evidence="4" key="2">
    <citation type="submission" date="2025-05" db="UniProtKB">
        <authorList>
            <consortium name="Ensembl"/>
        </authorList>
    </citation>
    <scope>IDENTIFICATION</scope>
</reference>
<keyword evidence="5" id="KW-1185">Reference proteome</keyword>
<evidence type="ECO:0000259" key="2">
    <source>
        <dbReference type="PROSITE" id="PS50004"/>
    </source>
</evidence>
<feature type="domain" description="C2" evidence="2">
    <location>
        <begin position="227"/>
        <end position="343"/>
    </location>
</feature>
<dbReference type="PANTHER" id="PTHR46291">
    <property type="entry name" value="C2 DOMAIN-CONTAINING PROTEIN"/>
    <property type="match status" value="1"/>
</dbReference>
<name>A0A4X2LFH2_VOMUR</name>
<organism evidence="4 5">
    <name type="scientific">Vombatus ursinus</name>
    <name type="common">Common wombat</name>
    <dbReference type="NCBI Taxonomy" id="29139"/>
    <lineage>
        <taxon>Eukaryota</taxon>
        <taxon>Metazoa</taxon>
        <taxon>Chordata</taxon>
        <taxon>Craniata</taxon>
        <taxon>Vertebrata</taxon>
        <taxon>Euteleostomi</taxon>
        <taxon>Mammalia</taxon>
        <taxon>Metatheria</taxon>
        <taxon>Diprotodontia</taxon>
        <taxon>Vombatidae</taxon>
        <taxon>Vombatus</taxon>
    </lineage>
</organism>
<dbReference type="Proteomes" id="UP000314987">
    <property type="component" value="Unassembled WGS sequence"/>
</dbReference>
<dbReference type="RefSeq" id="XP_027717336.1">
    <property type="nucleotide sequence ID" value="XM_027861535.1"/>
</dbReference>
<dbReference type="PANTHER" id="PTHR46291:SF1">
    <property type="entry name" value="C2 CALCIUM-DEPENDENT DOMAIN-CONTAINING PROTEIN 4D"/>
    <property type="match status" value="1"/>
</dbReference>
<dbReference type="OrthoDB" id="9947256at2759"/>